<feature type="region of interest" description="Disordered" evidence="1">
    <location>
        <begin position="477"/>
        <end position="496"/>
    </location>
</feature>
<gene>
    <name evidence="2" type="ORF">Rhopal_001507-T1</name>
</gene>
<dbReference type="AlphaFoldDB" id="A0AAV5GFZ3"/>
<organism evidence="2 3">
    <name type="scientific">Rhodotorula paludigena</name>
    <dbReference type="NCBI Taxonomy" id="86838"/>
    <lineage>
        <taxon>Eukaryota</taxon>
        <taxon>Fungi</taxon>
        <taxon>Dikarya</taxon>
        <taxon>Basidiomycota</taxon>
        <taxon>Pucciniomycotina</taxon>
        <taxon>Microbotryomycetes</taxon>
        <taxon>Sporidiobolales</taxon>
        <taxon>Sporidiobolaceae</taxon>
        <taxon>Rhodotorula</taxon>
    </lineage>
</organism>
<reference evidence="2 3" key="1">
    <citation type="submission" date="2021-12" db="EMBL/GenBank/DDBJ databases">
        <title>High titer production of polyol ester of fatty acids by Rhodotorula paludigena BS15 towards product separation-free biomass refinery.</title>
        <authorList>
            <person name="Mano J."/>
            <person name="Ono H."/>
            <person name="Tanaka T."/>
            <person name="Naito K."/>
            <person name="Sushida H."/>
            <person name="Ike M."/>
            <person name="Tokuyasu K."/>
            <person name="Kitaoka M."/>
        </authorList>
    </citation>
    <scope>NUCLEOTIDE SEQUENCE [LARGE SCALE GENOMIC DNA]</scope>
    <source>
        <strain evidence="2 3">BS15</strain>
    </source>
</reference>
<comment type="caution">
    <text evidence="2">The sequence shown here is derived from an EMBL/GenBank/DDBJ whole genome shotgun (WGS) entry which is preliminary data.</text>
</comment>
<sequence>MEDAPLALLASKPRPYNANCHLTSLLSDLCLAPGAPSAYEPAAYKSSQGDVYAASAQLLERTRPPSKEESSLLRHLQAVQLMEGDYITDTMNALTALCANADRVGPTQADASPLPPLQRPDPSSPLAMPSLLYRYANEEGLRVALWSMLALRLCAFLLAVLGRPVLLHVPRDAFAASSLALAFENLEQPRLLIEIKTEAALSRKDMQALIENAARGIRMVMPEFDDRGSITNTETWGACRDGRKLGSEDGWDKSLNWILLQLALGKDRASELSSDQRRRLVLLLTNGSSWLVYAEIDGTGLFAPYLLSSTEHCIVALIAALFLATVLERDRVDQVEQGPPAKKRKTVDADDKLFLSFNRFPHPEPVPELVSASNVLLRIKRGSKTLHDRDSVNPARGSVLPLDFQLIGLMRLSTKLTYHSSDNRFVLSMVPTSYDDSDEILADLQRELHDCGVAHGDIHRSNLRIVGDLASPSPQTIALTSSSVSSPSQNGSPTPQEAANLAFIDFGRSVLQDDISPYEWREARARDWAALEKTFAFGGVAS</sequence>
<keyword evidence="3" id="KW-1185">Reference proteome</keyword>
<dbReference type="Proteomes" id="UP001342314">
    <property type="component" value="Unassembled WGS sequence"/>
</dbReference>
<evidence type="ECO:0000256" key="1">
    <source>
        <dbReference type="SAM" id="MobiDB-lite"/>
    </source>
</evidence>
<accession>A0AAV5GFZ3</accession>
<feature type="compositionally biased region" description="Low complexity" evidence="1">
    <location>
        <begin position="481"/>
        <end position="492"/>
    </location>
</feature>
<evidence type="ECO:0000313" key="3">
    <source>
        <dbReference type="Proteomes" id="UP001342314"/>
    </source>
</evidence>
<evidence type="ECO:0000313" key="2">
    <source>
        <dbReference type="EMBL" id="GJN88541.1"/>
    </source>
</evidence>
<name>A0AAV5GFZ3_9BASI</name>
<dbReference type="EMBL" id="BQKY01000003">
    <property type="protein sequence ID" value="GJN88541.1"/>
    <property type="molecule type" value="Genomic_DNA"/>
</dbReference>
<protein>
    <submittedName>
        <fullName evidence="2">Uncharacterized protein</fullName>
    </submittedName>
</protein>
<proteinExistence type="predicted"/>